<dbReference type="Gene3D" id="3.30.70.920">
    <property type="match status" value="1"/>
</dbReference>
<evidence type="ECO:0000256" key="3">
    <source>
        <dbReference type="ARBA" id="ARBA00023163"/>
    </source>
</evidence>
<dbReference type="GO" id="GO:0043565">
    <property type="term" value="F:sequence-specific DNA binding"/>
    <property type="evidence" value="ECO:0007669"/>
    <property type="project" value="InterPro"/>
</dbReference>
<dbReference type="Proteomes" id="UP000194143">
    <property type="component" value="Chromosome"/>
</dbReference>
<dbReference type="PROSITE" id="PS50956">
    <property type="entry name" value="HTH_ASNC_2"/>
    <property type="match status" value="1"/>
</dbReference>
<dbReference type="Pfam" id="PF01037">
    <property type="entry name" value="AsnC_trans_reg"/>
    <property type="match status" value="1"/>
</dbReference>
<keyword evidence="3" id="KW-0804">Transcription</keyword>
<evidence type="ECO:0000256" key="2">
    <source>
        <dbReference type="ARBA" id="ARBA00023125"/>
    </source>
</evidence>
<accession>A0A1T3UES9</accession>
<evidence type="ECO:0000259" key="4">
    <source>
        <dbReference type="PROSITE" id="PS50956"/>
    </source>
</evidence>
<sequence length="168" mass="19108">MIYMVTEKELELLACLEKSSRLSVDTLAKLLNIEVEEVKKMVARLENEKIIVDYVTHIDWTKVKEHTGLTAMIDVKVTPKHGVGFDAVAEQIYRYSEVKSVYLMSGTYDLSITLEGKTMGEVAMFVSEKLATIESVVSTTTHFILKKYKHEGVIYEKDDDDKRIVVTP</sequence>
<reference evidence="5 6" key="1">
    <citation type="submission" date="2017-04" db="EMBL/GenBank/DDBJ databases">
        <title>Complete Genome Sequence of Bacillus thuringiensis type Strain ATCC 10792.</title>
        <authorList>
            <person name="Oh D.-H."/>
            <person name="Park B.-J."/>
            <person name="Shuai W."/>
            <person name="Chelliah R."/>
        </authorList>
    </citation>
    <scope>NUCLEOTIDE SEQUENCE [LARGE SCALE GENOMIC DNA]</scope>
    <source>
        <strain evidence="5 6">ATCC 10792</strain>
    </source>
</reference>
<gene>
    <name evidence="5" type="ORF">CAB88_25310</name>
</gene>
<dbReference type="InterPro" id="IPR019888">
    <property type="entry name" value="Tscrpt_reg_AsnC-like"/>
</dbReference>
<feature type="domain" description="HTH asnC-type" evidence="4">
    <location>
        <begin position="5"/>
        <end position="70"/>
    </location>
</feature>
<dbReference type="Gene3D" id="1.10.10.10">
    <property type="entry name" value="Winged helix-like DNA-binding domain superfamily/Winged helix DNA-binding domain"/>
    <property type="match status" value="1"/>
</dbReference>
<name>A0A1T3UES9_BACTU</name>
<dbReference type="EMBL" id="CP021061">
    <property type="protein sequence ID" value="ARP60198.1"/>
    <property type="molecule type" value="Genomic_DNA"/>
</dbReference>
<dbReference type="SMART" id="SM00344">
    <property type="entry name" value="HTH_ASNC"/>
    <property type="match status" value="1"/>
</dbReference>
<proteinExistence type="predicted"/>
<dbReference type="PANTHER" id="PTHR43413:SF7">
    <property type="entry name" value="HTH-TYPE TRANSCRIPTIONAL REGULATOR PTR2"/>
    <property type="match status" value="1"/>
</dbReference>
<keyword evidence="1" id="KW-0805">Transcription regulation</keyword>
<organism evidence="5 6">
    <name type="scientific">Bacillus thuringiensis</name>
    <dbReference type="NCBI Taxonomy" id="1428"/>
    <lineage>
        <taxon>Bacteria</taxon>
        <taxon>Bacillati</taxon>
        <taxon>Bacillota</taxon>
        <taxon>Bacilli</taxon>
        <taxon>Bacillales</taxon>
        <taxon>Bacillaceae</taxon>
        <taxon>Bacillus</taxon>
        <taxon>Bacillus cereus group</taxon>
    </lineage>
</organism>
<dbReference type="InterPro" id="IPR011008">
    <property type="entry name" value="Dimeric_a/b-barrel"/>
</dbReference>
<keyword evidence="6" id="KW-1185">Reference proteome</keyword>
<evidence type="ECO:0000256" key="1">
    <source>
        <dbReference type="ARBA" id="ARBA00023015"/>
    </source>
</evidence>
<protein>
    <submittedName>
        <fullName evidence="5">AsnC family transcriptional regulator</fullName>
    </submittedName>
</protein>
<dbReference type="SUPFAM" id="SSF54909">
    <property type="entry name" value="Dimeric alpha+beta barrel"/>
    <property type="match status" value="1"/>
</dbReference>
<evidence type="ECO:0000313" key="5">
    <source>
        <dbReference type="EMBL" id="ARP60198.1"/>
    </source>
</evidence>
<dbReference type="AlphaFoldDB" id="A0A1T3UES9"/>
<dbReference type="InterPro" id="IPR036390">
    <property type="entry name" value="WH_DNA-bd_sf"/>
</dbReference>
<dbReference type="InterPro" id="IPR019887">
    <property type="entry name" value="Tscrpt_reg_AsnC/Lrp_C"/>
</dbReference>
<keyword evidence="2" id="KW-0238">DNA-binding</keyword>
<dbReference type="InterPro" id="IPR000485">
    <property type="entry name" value="AsnC-type_HTH_dom"/>
</dbReference>
<dbReference type="InterPro" id="IPR050684">
    <property type="entry name" value="HTH-Siroheme_Decarb"/>
</dbReference>
<dbReference type="PANTHER" id="PTHR43413">
    <property type="entry name" value="TRANSCRIPTIONAL REGULATOR, ASNC FAMILY"/>
    <property type="match status" value="1"/>
</dbReference>
<dbReference type="InterPro" id="IPR036388">
    <property type="entry name" value="WH-like_DNA-bd_sf"/>
</dbReference>
<dbReference type="SUPFAM" id="SSF46785">
    <property type="entry name" value="Winged helix' DNA-binding domain"/>
    <property type="match status" value="1"/>
</dbReference>
<evidence type="ECO:0000313" key="6">
    <source>
        <dbReference type="Proteomes" id="UP000194143"/>
    </source>
</evidence>